<proteinExistence type="predicted"/>
<evidence type="ECO:0000313" key="1">
    <source>
        <dbReference type="EMBL" id="REG78214.1"/>
    </source>
</evidence>
<dbReference type="Proteomes" id="UP000256405">
    <property type="component" value="Unassembled WGS sequence"/>
</dbReference>
<dbReference type="EMBL" id="QUNF01000039">
    <property type="protein sequence ID" value="REG78214.1"/>
    <property type="molecule type" value="Genomic_DNA"/>
</dbReference>
<reference evidence="1 2" key="1">
    <citation type="submission" date="2018-08" db="EMBL/GenBank/DDBJ databases">
        <title>Genomic Encyclopedia of Archaeal and Bacterial Type Strains, Phase II (KMG-II): from individual species to whole genera.</title>
        <authorList>
            <person name="Goeker M."/>
        </authorList>
    </citation>
    <scope>NUCLEOTIDE SEQUENCE [LARGE SCALE GENOMIC DNA]</scope>
    <source>
        <strain evidence="1 2">DSM 15986</strain>
    </source>
</reference>
<comment type="caution">
    <text evidence="1">The sequence shown here is derived from an EMBL/GenBank/DDBJ whole genome shotgun (WGS) entry which is preliminary data.</text>
</comment>
<gene>
    <name evidence="1" type="ORF">C8N25_1396</name>
</gene>
<organism evidence="1 2">
    <name type="scientific">Algoriphagus antarcticus</name>
    <dbReference type="NCBI Taxonomy" id="238540"/>
    <lineage>
        <taxon>Bacteria</taxon>
        <taxon>Pseudomonadati</taxon>
        <taxon>Bacteroidota</taxon>
        <taxon>Cytophagia</taxon>
        <taxon>Cytophagales</taxon>
        <taxon>Cyclobacteriaceae</taxon>
        <taxon>Algoriphagus</taxon>
    </lineage>
</organism>
<name>A0A3E0D6N0_9BACT</name>
<keyword evidence="2" id="KW-1185">Reference proteome</keyword>
<evidence type="ECO:0000313" key="2">
    <source>
        <dbReference type="Proteomes" id="UP000256405"/>
    </source>
</evidence>
<sequence>MQMDREGVIKNVLLQTLLIEETEKHLSYLLSNNELEFIKNTAIDVLKNMPPKAFNCTQLHSDICNLGSNYPRSFYYTCFGYLWRSSIPR</sequence>
<accession>A0A3E0D6N0</accession>
<dbReference type="AlphaFoldDB" id="A0A3E0D6N0"/>
<protein>
    <submittedName>
        <fullName evidence="1">Uncharacterized protein</fullName>
    </submittedName>
</protein>